<evidence type="ECO:0008006" key="3">
    <source>
        <dbReference type="Google" id="ProtNLM"/>
    </source>
</evidence>
<dbReference type="EMBL" id="JAGXOE010000011">
    <property type="protein sequence ID" value="MBS4101053.1"/>
    <property type="molecule type" value="Genomic_DNA"/>
</dbReference>
<protein>
    <recommendedName>
        <fullName evidence="3">Allene oxide cyclase barrel-like domain-containing protein</fullName>
    </recommendedName>
</protein>
<evidence type="ECO:0000313" key="2">
    <source>
        <dbReference type="Proteomes" id="UP000676853"/>
    </source>
</evidence>
<evidence type="ECO:0000313" key="1">
    <source>
        <dbReference type="EMBL" id="MBS4101053.1"/>
    </source>
</evidence>
<accession>A0ABS5N9W6</accession>
<organism evidence="1 2">
    <name type="scientific">Tsukamurella paurometabola</name>
    <name type="common">Corynebacterium paurometabolum</name>
    <dbReference type="NCBI Taxonomy" id="2061"/>
    <lineage>
        <taxon>Bacteria</taxon>
        <taxon>Bacillati</taxon>
        <taxon>Actinomycetota</taxon>
        <taxon>Actinomycetes</taxon>
        <taxon>Mycobacteriales</taxon>
        <taxon>Tsukamurellaceae</taxon>
        <taxon>Tsukamurella</taxon>
    </lineage>
</organism>
<reference evidence="1 2" key="1">
    <citation type="submission" date="2021-04" db="EMBL/GenBank/DDBJ databases">
        <title>Whole genome sequence analysis of a thiophenic sulfur metabolizing bacteria.</title>
        <authorList>
            <person name="Akhtar N."/>
            <person name="Akram J."/>
            <person name="Aslam A."/>
        </authorList>
    </citation>
    <scope>NUCLEOTIDE SEQUENCE [LARGE SCALE GENOMIC DNA]</scope>
    <source>
        <strain evidence="1 2">3OW</strain>
    </source>
</reference>
<gene>
    <name evidence="1" type="ORF">KFZ73_07345</name>
</gene>
<proteinExistence type="predicted"/>
<dbReference type="Proteomes" id="UP000676853">
    <property type="component" value="Unassembled WGS sequence"/>
</dbReference>
<dbReference type="RefSeq" id="WP_212553352.1">
    <property type="nucleotide sequence ID" value="NZ_JAGXOE010000011.1"/>
</dbReference>
<name>A0ABS5N9W6_TSUPA</name>
<sequence length="221" mass="24428">MQNIIPPPPDIRRDRRSHTSMPCCTCHVTCQTRRVFQVVINTWDIEDDSIDPPVVGDIGEYPIIFFAVEDVAHSDDTAVVDIEATATVTGSSYIAVDGLRRWPTVYSGPGWRYEAHGTAPVNGPVRLHGTFHANHMGTPDVRGRVIRVRIESVEMRLEPWPGDPGGRQAWRPIPGTIRHRDVGAAPRRYDDETPTPGGSRFDWAVIVDLDLTDPGESGSAS</sequence>
<keyword evidence="2" id="KW-1185">Reference proteome</keyword>
<comment type="caution">
    <text evidence="1">The sequence shown here is derived from an EMBL/GenBank/DDBJ whole genome shotgun (WGS) entry which is preliminary data.</text>
</comment>